<dbReference type="EMBL" id="QOUI01000008">
    <property type="protein sequence ID" value="RCK69022.1"/>
    <property type="molecule type" value="Genomic_DNA"/>
</dbReference>
<accession>A0A367YVH2</accession>
<keyword evidence="1" id="KW-0418">Kinase</keyword>
<dbReference type="InterPro" id="IPR027417">
    <property type="entry name" value="P-loop_NTPase"/>
</dbReference>
<dbReference type="AlphaFoldDB" id="A0A367YVH2"/>
<evidence type="ECO:0000313" key="1">
    <source>
        <dbReference type="EMBL" id="RCK69022.1"/>
    </source>
</evidence>
<organism evidence="1 2">
    <name type="scientific">Desertihabitans brevis</name>
    <dbReference type="NCBI Taxonomy" id="2268447"/>
    <lineage>
        <taxon>Bacteria</taxon>
        <taxon>Bacillati</taxon>
        <taxon>Actinomycetota</taxon>
        <taxon>Actinomycetes</taxon>
        <taxon>Propionibacteriales</taxon>
        <taxon>Propionibacteriaceae</taxon>
        <taxon>Desertihabitans</taxon>
    </lineage>
</organism>
<gene>
    <name evidence="1" type="ORF">DT076_13590</name>
</gene>
<reference evidence="1 2" key="1">
    <citation type="submission" date="2018-07" db="EMBL/GenBank/DDBJ databases">
        <title>Desertimonas flava gen. nov. sp. nov.</title>
        <authorList>
            <person name="Liu S."/>
        </authorList>
    </citation>
    <scope>NUCLEOTIDE SEQUENCE [LARGE SCALE GENOMIC DNA]</scope>
    <source>
        <strain evidence="1 2">16Sb5-5</strain>
    </source>
</reference>
<dbReference type="GO" id="GO:0016301">
    <property type="term" value="F:kinase activity"/>
    <property type="evidence" value="ECO:0007669"/>
    <property type="project" value="UniProtKB-KW"/>
</dbReference>
<sequence length="173" mass="19205">MAGRPLVRLDDFYRDGDEPGLPHTLGIVDWDDPGSWHLEEAVDALRTLCRTGTVTLPRYEIAANARVGSHVLTLTDDGCVVAEGVFAADVLEPARAAGMHVQPLWLNRPRTLTFLLRLLRDLRERRKPPLVLLRRGLALWRSEPAMRRRALALGFEPLGMRAAVRRLAGGSTG</sequence>
<proteinExistence type="predicted"/>
<keyword evidence="1" id="KW-0808">Transferase</keyword>
<evidence type="ECO:0000313" key="2">
    <source>
        <dbReference type="Proteomes" id="UP000252770"/>
    </source>
</evidence>
<keyword evidence="2" id="KW-1185">Reference proteome</keyword>
<dbReference type="Gene3D" id="3.40.50.300">
    <property type="entry name" value="P-loop containing nucleotide triphosphate hydrolases"/>
    <property type="match status" value="1"/>
</dbReference>
<dbReference type="Proteomes" id="UP000252770">
    <property type="component" value="Unassembled WGS sequence"/>
</dbReference>
<comment type="caution">
    <text evidence="1">The sequence shown here is derived from an EMBL/GenBank/DDBJ whole genome shotgun (WGS) entry which is preliminary data.</text>
</comment>
<protein>
    <submittedName>
        <fullName evidence="1">Uridine kinase</fullName>
    </submittedName>
</protein>
<name>A0A367YVH2_9ACTN</name>